<name>A0A8X6HME6_TRICU</name>
<evidence type="ECO:0000313" key="1">
    <source>
        <dbReference type="EMBL" id="GFR05899.1"/>
    </source>
</evidence>
<evidence type="ECO:0000313" key="2">
    <source>
        <dbReference type="Proteomes" id="UP000887116"/>
    </source>
</evidence>
<comment type="caution">
    <text evidence="1">The sequence shown here is derived from an EMBL/GenBank/DDBJ whole genome shotgun (WGS) entry which is preliminary data.</text>
</comment>
<organism evidence="1 2">
    <name type="scientific">Trichonephila clavata</name>
    <name type="common">Joro spider</name>
    <name type="synonym">Nephila clavata</name>
    <dbReference type="NCBI Taxonomy" id="2740835"/>
    <lineage>
        <taxon>Eukaryota</taxon>
        <taxon>Metazoa</taxon>
        <taxon>Ecdysozoa</taxon>
        <taxon>Arthropoda</taxon>
        <taxon>Chelicerata</taxon>
        <taxon>Arachnida</taxon>
        <taxon>Araneae</taxon>
        <taxon>Araneomorphae</taxon>
        <taxon>Entelegynae</taxon>
        <taxon>Araneoidea</taxon>
        <taxon>Nephilidae</taxon>
        <taxon>Trichonephila</taxon>
    </lineage>
</organism>
<accession>A0A8X6HME6</accession>
<dbReference type="EMBL" id="BMAO01025924">
    <property type="protein sequence ID" value="GFR05899.1"/>
    <property type="molecule type" value="Genomic_DNA"/>
</dbReference>
<dbReference type="AlphaFoldDB" id="A0A8X6HME6"/>
<keyword evidence="2" id="KW-1185">Reference proteome</keyword>
<sequence length="82" mass="9413">MASSLFYFLLTARQIIRTSHSFEQNEGMRRQMAVASRGPASPRIRMLLPEQWVRQEKRPNPSPLEANALTTQALTLMSTFFT</sequence>
<gene>
    <name evidence="1" type="ORF">TNCT_584811</name>
</gene>
<protein>
    <submittedName>
        <fullName evidence="1">Uncharacterized protein</fullName>
    </submittedName>
</protein>
<dbReference type="Proteomes" id="UP000887116">
    <property type="component" value="Unassembled WGS sequence"/>
</dbReference>
<proteinExistence type="predicted"/>
<reference evidence="1" key="1">
    <citation type="submission" date="2020-07" db="EMBL/GenBank/DDBJ databases">
        <title>Multicomponent nature underlies the extraordinary mechanical properties of spider dragline silk.</title>
        <authorList>
            <person name="Kono N."/>
            <person name="Nakamura H."/>
            <person name="Mori M."/>
            <person name="Yoshida Y."/>
            <person name="Ohtoshi R."/>
            <person name="Malay A.D."/>
            <person name="Moran D.A.P."/>
            <person name="Tomita M."/>
            <person name="Numata K."/>
            <person name="Arakawa K."/>
        </authorList>
    </citation>
    <scope>NUCLEOTIDE SEQUENCE</scope>
</reference>